<evidence type="ECO:0000256" key="1">
    <source>
        <dbReference type="SAM" id="MobiDB-lite"/>
    </source>
</evidence>
<feature type="compositionally biased region" description="Polar residues" evidence="1">
    <location>
        <begin position="49"/>
        <end position="67"/>
    </location>
</feature>
<feature type="region of interest" description="Disordered" evidence="1">
    <location>
        <begin position="1"/>
        <end position="67"/>
    </location>
</feature>
<reference evidence="2 3" key="1">
    <citation type="submission" date="2017-08" db="EMBL/GenBank/DDBJ databases">
        <title>Whole Genome Sequence of Sphingobium hydrophobicum C1: Insights into Adaption to the Electronic-waste Contaminated Sediment.</title>
        <authorList>
            <person name="Song D."/>
            <person name="Chen X."/>
            <person name="Xu M."/>
        </authorList>
    </citation>
    <scope>NUCLEOTIDE SEQUENCE [LARGE SCALE GENOMIC DNA]</scope>
    <source>
        <strain evidence="2 3">C1</strain>
    </source>
</reference>
<proteinExistence type="predicted"/>
<sequence>MGWGGASQVRSCGEAPPPTPPLKGRAGMTGSDQEIASGIHCAKTWNRPFPSSSPQRRLGSQASEDNV</sequence>
<dbReference type="EMBL" id="CP022745">
    <property type="protein sequence ID" value="ASY44260.1"/>
    <property type="molecule type" value="Genomic_DNA"/>
</dbReference>
<accession>A0A249MSC4</accession>
<evidence type="ECO:0000313" key="3">
    <source>
        <dbReference type="Proteomes" id="UP000217141"/>
    </source>
</evidence>
<name>A0A249MSC4_SPHXE</name>
<gene>
    <name evidence="2" type="ORF">CJD35_07240</name>
</gene>
<dbReference type="KEGG" id="shyd:CJD35_07240"/>
<dbReference type="AlphaFoldDB" id="A0A249MSC4"/>
<dbReference type="Proteomes" id="UP000217141">
    <property type="component" value="Chromosome I"/>
</dbReference>
<organism evidence="2 3">
    <name type="scientific">Sphingobium xenophagum</name>
    <dbReference type="NCBI Taxonomy" id="121428"/>
    <lineage>
        <taxon>Bacteria</taxon>
        <taxon>Pseudomonadati</taxon>
        <taxon>Pseudomonadota</taxon>
        <taxon>Alphaproteobacteria</taxon>
        <taxon>Sphingomonadales</taxon>
        <taxon>Sphingomonadaceae</taxon>
        <taxon>Sphingobium</taxon>
    </lineage>
</organism>
<evidence type="ECO:0000313" key="2">
    <source>
        <dbReference type="EMBL" id="ASY44260.1"/>
    </source>
</evidence>
<protein>
    <submittedName>
        <fullName evidence="2">Uncharacterized protein</fullName>
    </submittedName>
</protein>